<feature type="compositionally biased region" description="Low complexity" evidence="2">
    <location>
        <begin position="8"/>
        <end position="29"/>
    </location>
</feature>
<feature type="region of interest" description="Disordered" evidence="2">
    <location>
        <begin position="1"/>
        <end position="72"/>
    </location>
</feature>
<dbReference type="eggNOG" id="COG4962">
    <property type="taxonomic scope" value="Bacteria"/>
</dbReference>
<keyword evidence="5" id="KW-1185">Reference proteome</keyword>
<dbReference type="Pfam" id="PF00437">
    <property type="entry name" value="T2SSE"/>
    <property type="match status" value="1"/>
</dbReference>
<dbReference type="PATRIC" id="fig|1238182.3.peg.3089"/>
<name>K9HDW6_9PROT</name>
<dbReference type="CDD" id="cd01130">
    <property type="entry name" value="VirB11-like_ATPase"/>
    <property type="match status" value="1"/>
</dbReference>
<dbReference type="InterPro" id="IPR050921">
    <property type="entry name" value="T4SS_GSP_E_ATPase"/>
</dbReference>
<dbReference type="InterPro" id="IPR001482">
    <property type="entry name" value="T2SS/T4SS_dom"/>
</dbReference>
<keyword evidence="4" id="KW-0378">Hydrolase</keyword>
<dbReference type="PANTHER" id="PTHR30486:SF15">
    <property type="entry name" value="TYPE II_IV SECRETION SYSTEM ATPASE"/>
    <property type="match status" value="1"/>
</dbReference>
<dbReference type="InterPro" id="IPR027417">
    <property type="entry name" value="P-loop_NTPase"/>
</dbReference>
<dbReference type="EMBL" id="ANHY01000015">
    <property type="protein sequence ID" value="EKV28663.1"/>
    <property type="molecule type" value="Genomic_DNA"/>
</dbReference>
<dbReference type="Gene3D" id="3.30.450.380">
    <property type="match status" value="1"/>
</dbReference>
<reference evidence="4 5" key="1">
    <citation type="journal article" date="2013" name="Genome Announc.">
        <title>Draft Genome Sequence of an Alphaproteobacterium, Caenispirillum salinarum AK4(T), Isolated from a Solar Saltern.</title>
        <authorList>
            <person name="Khatri I."/>
            <person name="Singh A."/>
            <person name="Korpole S."/>
            <person name="Pinnaka A.K."/>
            <person name="Subramanian S."/>
        </authorList>
    </citation>
    <scope>NUCLEOTIDE SEQUENCE [LARGE SCALE GENOMIC DNA]</scope>
    <source>
        <strain evidence="4 5">AK4</strain>
    </source>
</reference>
<dbReference type="Proteomes" id="UP000009881">
    <property type="component" value="Unassembled WGS sequence"/>
</dbReference>
<evidence type="ECO:0000313" key="4">
    <source>
        <dbReference type="EMBL" id="EKV28663.1"/>
    </source>
</evidence>
<feature type="domain" description="Bacterial type II secretion system protein E" evidence="3">
    <location>
        <begin position="146"/>
        <end position="421"/>
    </location>
</feature>
<organism evidence="4 5">
    <name type="scientific">Caenispirillum salinarum AK4</name>
    <dbReference type="NCBI Taxonomy" id="1238182"/>
    <lineage>
        <taxon>Bacteria</taxon>
        <taxon>Pseudomonadati</taxon>
        <taxon>Pseudomonadota</taxon>
        <taxon>Alphaproteobacteria</taxon>
        <taxon>Rhodospirillales</taxon>
        <taxon>Novispirillaceae</taxon>
        <taxon>Caenispirillum</taxon>
    </lineage>
</organism>
<dbReference type="GO" id="GO:0016887">
    <property type="term" value="F:ATP hydrolysis activity"/>
    <property type="evidence" value="ECO:0007669"/>
    <property type="project" value="InterPro"/>
</dbReference>
<dbReference type="RefSeq" id="WP_009541531.1">
    <property type="nucleotide sequence ID" value="NZ_ANHY01000015.1"/>
</dbReference>
<dbReference type="AlphaFoldDB" id="K9HDW6"/>
<dbReference type="PANTHER" id="PTHR30486">
    <property type="entry name" value="TWITCHING MOTILITY PROTEIN PILT"/>
    <property type="match status" value="1"/>
</dbReference>
<proteinExistence type="inferred from homology"/>
<dbReference type="OrthoDB" id="9810761at2"/>
<dbReference type="Gene3D" id="3.40.50.300">
    <property type="entry name" value="P-loop containing nucleotide triphosphate hydrolases"/>
    <property type="match status" value="1"/>
</dbReference>
<dbReference type="SUPFAM" id="SSF52540">
    <property type="entry name" value="P-loop containing nucleoside triphosphate hydrolases"/>
    <property type="match status" value="1"/>
</dbReference>
<comment type="caution">
    <text evidence="4">The sequence shown here is derived from an EMBL/GenBank/DDBJ whole genome shotgun (WGS) entry which is preliminary data.</text>
</comment>
<evidence type="ECO:0000313" key="5">
    <source>
        <dbReference type="Proteomes" id="UP000009881"/>
    </source>
</evidence>
<evidence type="ECO:0000256" key="2">
    <source>
        <dbReference type="SAM" id="MobiDB-lite"/>
    </source>
</evidence>
<sequence>MFGSFGNRRPAAETPPSAATATAGVPAAARGGGRFARRAPAPEPPANASVPMPAATGGLVPVEPPEAAAADPGVDADSAEYIALKVRLHQKLLEVMNLSAIDKMQPEQFRLEIGELVRDQLNAERVMVNQQERAQLVDDILDEILGLGPIEPLLKDPSVSDILVNTSKSVYVERRGRLERTTVTFKDDRHLLRIINKIVSAIGRRIDESSPLVDARLADGSRVNAVCAPIAVDGPLLSIRKFSRTPIHLERMIEIGSLVPPMAALLKAVVEGRLNVIISGGTGSGKTTMLNAMSRFIGRTERIVTIEDAAELQLQQPHVARMETRPPNIEGKGEIAQRELLKNALRMRPDRIIVGECRGGEAFDMLQAMNTGHDGSMTTVHANTCRDAISRIEQMVGMAGFDLPLRTIRQQVASAIDVIVQVERMSDGKRRMVSLSEVVGMEGEIVTMQEIFRFKRESTDSDGTIHGHFWATGIRPTFLPDLEARGIQLDSRTFSPDMPLG</sequence>
<accession>K9HDW6</accession>
<gene>
    <name evidence="4" type="ORF">C882_0875</name>
</gene>
<protein>
    <submittedName>
        <fullName evidence="4">Type II/IV secretion system ATP hydrolase TadA/VirB11/CpaF, TadA subfamily</fullName>
    </submittedName>
</protein>
<dbReference type="STRING" id="1238182.C882_0875"/>
<evidence type="ECO:0000256" key="1">
    <source>
        <dbReference type="ARBA" id="ARBA00006611"/>
    </source>
</evidence>
<comment type="similarity">
    <text evidence="1">Belongs to the GSP E family.</text>
</comment>
<evidence type="ECO:0000259" key="3">
    <source>
        <dbReference type="Pfam" id="PF00437"/>
    </source>
</evidence>